<dbReference type="Proteomes" id="UP000236725">
    <property type="component" value="Unassembled WGS sequence"/>
</dbReference>
<accession>A0A8G2F9G1</accession>
<evidence type="ECO:0000313" key="1">
    <source>
        <dbReference type="EMBL" id="SEF46336.1"/>
    </source>
</evidence>
<comment type="caution">
    <text evidence="1">The sequence shown here is derived from an EMBL/GenBank/DDBJ whole genome shotgun (WGS) entry which is preliminary data.</text>
</comment>
<evidence type="ECO:0000313" key="2">
    <source>
        <dbReference type="Proteomes" id="UP000236725"/>
    </source>
</evidence>
<sequence>MKEHVDLNIISKSPHTSAIITGLLLLENEGVIDLSVNLCYDRVSFYPHSHIVEIRVSDKVIAFDLLDGYNWDIKKVEAYLDNVDFYFKRSFSKEKNQMISDKNRYKLNPLGFNYHVTYRKNPIDSSDNYSLKDCLKRLLGVKPSTYFVPSVFEASPEYKKDNLKVLFFTRLWEVNEKQSAEFNKEIEYINDMRIQIIRELKKLYPRNFTGGIQFSDLAKKCCKDLIMPRRYTIRNNYLKLMKLSDICIGSMGLHESIGWKTGEYVAASRAIVNEKFHYDVVGPFEDGKNYLSFDTVDECIQHVTYLMEHPEAVYTMQQENKKYYNEYLRPDKLVLNALIQAIGKCE</sequence>
<reference evidence="1 2" key="1">
    <citation type="submission" date="2016-10" db="EMBL/GenBank/DDBJ databases">
        <authorList>
            <person name="Varghese N."/>
            <person name="Submissions S."/>
        </authorList>
    </citation>
    <scope>NUCLEOTIDE SEQUENCE [LARGE SCALE GENOMIC DNA]</scope>
    <source>
        <strain evidence="1 2">DSM 29073</strain>
    </source>
</reference>
<proteinExistence type="predicted"/>
<keyword evidence="2" id="KW-1185">Reference proteome</keyword>
<dbReference type="AlphaFoldDB" id="A0A8G2F9G1"/>
<dbReference type="RefSeq" id="WP_103982239.1">
    <property type="nucleotide sequence ID" value="NZ_FNVS01000001.1"/>
</dbReference>
<gene>
    <name evidence="1" type="ORF">SAMN05444001_101292</name>
</gene>
<evidence type="ECO:0008006" key="3">
    <source>
        <dbReference type="Google" id="ProtNLM"/>
    </source>
</evidence>
<organism evidence="1 2">
    <name type="scientific">Parabacteroides chinchillae</name>
    <dbReference type="NCBI Taxonomy" id="871327"/>
    <lineage>
        <taxon>Bacteria</taxon>
        <taxon>Pseudomonadati</taxon>
        <taxon>Bacteroidota</taxon>
        <taxon>Bacteroidia</taxon>
        <taxon>Bacteroidales</taxon>
        <taxon>Tannerellaceae</taxon>
        <taxon>Parabacteroides</taxon>
    </lineage>
</organism>
<dbReference type="EMBL" id="FNVS01000001">
    <property type="protein sequence ID" value="SEF46336.1"/>
    <property type="molecule type" value="Genomic_DNA"/>
</dbReference>
<name>A0A8G2F9G1_9BACT</name>
<protein>
    <recommendedName>
        <fullName evidence="3">Glycosyl transferases group 1</fullName>
    </recommendedName>
</protein>